<protein>
    <recommendedName>
        <fullName evidence="5">Pentatricopeptide repeat-containing protein</fullName>
    </recommendedName>
</protein>
<comment type="caution">
    <text evidence="1">The sequence shown here is derived from an EMBL/GenBank/DDBJ whole genome shotgun (WGS) entry which is preliminary data.</text>
</comment>
<reference evidence="1" key="2">
    <citation type="submission" date="2017-06" db="EMBL/GenBank/DDBJ databases">
        <title>The pomegranate genome and the genomics of punicalagin biosynthesis.</title>
        <authorList>
            <person name="Xu C."/>
        </authorList>
    </citation>
    <scope>NUCLEOTIDE SEQUENCE [LARGE SCALE GENOMIC DNA]</scope>
    <source>
        <tissue evidence="1">Fresh leaf</tissue>
    </source>
</reference>
<dbReference type="STRING" id="22663.A0A218XP00"/>
<reference evidence="2 4" key="3">
    <citation type="submission" date="2017-11" db="EMBL/GenBank/DDBJ databases">
        <title>De-novo sequencing of pomegranate (Punica granatum L.) genome.</title>
        <authorList>
            <person name="Akparov Z."/>
            <person name="Amiraslanov A."/>
            <person name="Hajiyeva S."/>
            <person name="Abbasov M."/>
            <person name="Kaur K."/>
            <person name="Hamwieh A."/>
            <person name="Solovyev V."/>
            <person name="Salamov A."/>
            <person name="Braich B."/>
            <person name="Kosarev P."/>
            <person name="Mahmoud A."/>
            <person name="Hajiyev E."/>
            <person name="Babayeva S."/>
            <person name="Izzatullayeva V."/>
            <person name="Mammadov A."/>
            <person name="Mammadov A."/>
            <person name="Sharifova S."/>
            <person name="Ojaghi J."/>
            <person name="Eynullazada K."/>
            <person name="Bayramov B."/>
            <person name="Abdulazimova A."/>
            <person name="Shahmuradov I."/>
        </authorList>
    </citation>
    <scope>NUCLEOTIDE SEQUENCE [LARGE SCALE GENOMIC DNA]</scope>
    <source>
        <strain evidence="2">AG2017</strain>
        <strain evidence="4">cv. AG2017</strain>
        <tissue evidence="2">Leaf</tissue>
    </source>
</reference>
<evidence type="ECO:0000313" key="3">
    <source>
        <dbReference type="Proteomes" id="UP000197138"/>
    </source>
</evidence>
<proteinExistence type="predicted"/>
<dbReference type="Proteomes" id="UP000233551">
    <property type="component" value="Unassembled WGS sequence"/>
</dbReference>
<name>A0A218XP00_PUNGR</name>
<dbReference type="EMBL" id="PGOL01000186">
    <property type="protein sequence ID" value="PKI75049.1"/>
    <property type="molecule type" value="Genomic_DNA"/>
</dbReference>
<evidence type="ECO:0008006" key="5">
    <source>
        <dbReference type="Google" id="ProtNLM"/>
    </source>
</evidence>
<evidence type="ECO:0000313" key="4">
    <source>
        <dbReference type="Proteomes" id="UP000233551"/>
    </source>
</evidence>
<dbReference type="AlphaFoldDB" id="A0A218XP00"/>
<dbReference type="Proteomes" id="UP000197138">
    <property type="component" value="Unassembled WGS sequence"/>
</dbReference>
<dbReference type="InterPro" id="IPR011990">
    <property type="entry name" value="TPR-like_helical_dom_sf"/>
</dbReference>
<dbReference type="EMBL" id="MTKT01001082">
    <property type="protein sequence ID" value="OWM86498.1"/>
    <property type="molecule type" value="Genomic_DNA"/>
</dbReference>
<organism evidence="1 3">
    <name type="scientific">Punica granatum</name>
    <name type="common">Pomegranate</name>
    <dbReference type="NCBI Taxonomy" id="22663"/>
    <lineage>
        <taxon>Eukaryota</taxon>
        <taxon>Viridiplantae</taxon>
        <taxon>Streptophyta</taxon>
        <taxon>Embryophyta</taxon>
        <taxon>Tracheophyta</taxon>
        <taxon>Spermatophyta</taxon>
        <taxon>Magnoliopsida</taxon>
        <taxon>eudicotyledons</taxon>
        <taxon>Gunneridae</taxon>
        <taxon>Pentapetalae</taxon>
        <taxon>rosids</taxon>
        <taxon>malvids</taxon>
        <taxon>Myrtales</taxon>
        <taxon>Lythraceae</taxon>
        <taxon>Punica</taxon>
    </lineage>
</organism>
<gene>
    <name evidence="1" type="ORF">CDL15_Pgr026390</name>
    <name evidence="2" type="ORF">CRG98_004523</name>
</gene>
<dbReference type="Gene3D" id="1.25.40.10">
    <property type="entry name" value="Tetratricopeptide repeat domain"/>
    <property type="match status" value="1"/>
</dbReference>
<accession>A0A218XP00</accession>
<sequence length="99" mass="11421">MRQFKTMVAMLEEMGEQCLLTMETFSIAICAFATSNERKKGVGILDLLKKHKYKVGAETINCLLNALGRVKLGKEANALLEKFKERLNKEERWRIERKS</sequence>
<evidence type="ECO:0000313" key="2">
    <source>
        <dbReference type="EMBL" id="PKI75049.1"/>
    </source>
</evidence>
<reference evidence="3" key="1">
    <citation type="journal article" date="2017" name="Plant J.">
        <title>The pomegranate (Punica granatum L.) genome and the genomics of punicalagin biosynthesis.</title>
        <authorList>
            <person name="Qin G."/>
            <person name="Xu C."/>
            <person name="Ming R."/>
            <person name="Tang H."/>
            <person name="Guyot R."/>
            <person name="Kramer E.M."/>
            <person name="Hu Y."/>
            <person name="Yi X."/>
            <person name="Qi Y."/>
            <person name="Xu X."/>
            <person name="Gao Z."/>
            <person name="Pan H."/>
            <person name="Jian J."/>
            <person name="Tian Y."/>
            <person name="Yue Z."/>
            <person name="Xu Y."/>
        </authorList>
    </citation>
    <scope>NUCLEOTIDE SEQUENCE [LARGE SCALE GENOMIC DNA]</scope>
    <source>
        <strain evidence="3">cv. Dabenzi</strain>
    </source>
</reference>
<keyword evidence="4" id="KW-1185">Reference proteome</keyword>
<evidence type="ECO:0000313" key="1">
    <source>
        <dbReference type="EMBL" id="OWM86498.1"/>
    </source>
</evidence>